<gene>
    <name evidence="1" type="ORF">OKIOD_LOCUS5714</name>
</gene>
<dbReference type="SUPFAM" id="SSF56112">
    <property type="entry name" value="Protein kinase-like (PK-like)"/>
    <property type="match status" value="1"/>
</dbReference>
<accession>A0ABN7S937</accession>
<evidence type="ECO:0000313" key="1">
    <source>
        <dbReference type="EMBL" id="CAG5095367.1"/>
    </source>
</evidence>
<organism evidence="1 2">
    <name type="scientific">Oikopleura dioica</name>
    <name type="common">Tunicate</name>
    <dbReference type="NCBI Taxonomy" id="34765"/>
    <lineage>
        <taxon>Eukaryota</taxon>
        <taxon>Metazoa</taxon>
        <taxon>Chordata</taxon>
        <taxon>Tunicata</taxon>
        <taxon>Appendicularia</taxon>
        <taxon>Copelata</taxon>
        <taxon>Oikopleuridae</taxon>
        <taxon>Oikopleura</taxon>
    </lineage>
</organism>
<evidence type="ECO:0000313" key="2">
    <source>
        <dbReference type="Proteomes" id="UP001158576"/>
    </source>
</evidence>
<dbReference type="EMBL" id="OU015569">
    <property type="protein sequence ID" value="CAG5095367.1"/>
    <property type="molecule type" value="Genomic_DNA"/>
</dbReference>
<dbReference type="InterPro" id="IPR011009">
    <property type="entry name" value="Kinase-like_dom_sf"/>
</dbReference>
<sequence length="378" mass="42478">MRLLPVFLTQSTLAADTSPEKALSTCKEFFGEEATSSRLGEGEQAVVYKCENSTLTSALKIYKKPHELVGEPEFRIKVDRAVGDAGNGPAFYGSKTEGFPINYEVCGNFDNCEPGIPEIEYVNCGNFDACGENLFYAKFEEFLSGKNVDVKDLHKPETYMAVATRLAELHQMTKEEIDIPIKFCSEPWPWNTNALRVHLSNPLFEKGLEYINDNFKKDPIEDEKASFTCLKDIYDFAVQNVEMSNSPVVMTELDSGAVNLYLGNYTDAYNALNPPRNFTIEEVEGEFVCYMPWYVLERSAFLYALNPDWGKGFNEVLRGVLSEFAAPDGYKCTKGETYAEYPQCETQQSDNTWDIPCAASSPTTLALSLITFVLVQFF</sequence>
<protein>
    <submittedName>
        <fullName evidence="1">Oidioi.mRNA.OKI2018_I69.XSR.g14156.t1.cds</fullName>
    </submittedName>
</protein>
<reference evidence="1 2" key="1">
    <citation type="submission" date="2021-04" db="EMBL/GenBank/DDBJ databases">
        <authorList>
            <person name="Bliznina A."/>
        </authorList>
    </citation>
    <scope>NUCLEOTIDE SEQUENCE [LARGE SCALE GENOMIC DNA]</scope>
</reference>
<dbReference type="Gene3D" id="3.90.1200.10">
    <property type="match status" value="1"/>
</dbReference>
<proteinExistence type="predicted"/>
<keyword evidence="2" id="KW-1185">Reference proteome</keyword>
<name>A0ABN7S937_OIKDI</name>
<dbReference type="Proteomes" id="UP001158576">
    <property type="component" value="Chromosome XSR"/>
</dbReference>